<dbReference type="GO" id="GO:0016020">
    <property type="term" value="C:membrane"/>
    <property type="evidence" value="ECO:0007669"/>
    <property type="project" value="UniProtKB-SubCell"/>
</dbReference>
<dbReference type="RefSeq" id="WP_209335582.1">
    <property type="nucleotide sequence ID" value="NZ_JAGIYY010000003.1"/>
</dbReference>
<dbReference type="EMBL" id="JAGIYY010000003">
    <property type="protein sequence ID" value="MBP0439523.1"/>
    <property type="molecule type" value="Genomic_DNA"/>
</dbReference>
<gene>
    <name evidence="9" type="ORF">J5Y06_12750</name>
</gene>
<keyword evidence="8" id="KW-0732">Signal</keyword>
<evidence type="ECO:0000313" key="10">
    <source>
        <dbReference type="Proteomes" id="UP000666240"/>
    </source>
</evidence>
<keyword evidence="10" id="KW-1185">Reference proteome</keyword>
<feature type="compositionally biased region" description="Basic and acidic residues" evidence="7">
    <location>
        <begin position="77"/>
        <end position="86"/>
    </location>
</feature>
<dbReference type="Proteomes" id="UP000666240">
    <property type="component" value="Unassembled WGS sequence"/>
</dbReference>
<evidence type="ECO:0000256" key="3">
    <source>
        <dbReference type="ARBA" id="ARBA00020552"/>
    </source>
</evidence>
<evidence type="ECO:0000256" key="8">
    <source>
        <dbReference type="SAM" id="SignalP"/>
    </source>
</evidence>
<feature type="chain" id="PRO_5035198230" description="Lectin-like protein BA14k" evidence="8">
    <location>
        <begin position="25"/>
        <end position="218"/>
    </location>
</feature>
<evidence type="ECO:0000256" key="4">
    <source>
        <dbReference type="ARBA" id="ARBA00022475"/>
    </source>
</evidence>
<feature type="signal peptide" evidence="8">
    <location>
        <begin position="1"/>
        <end position="24"/>
    </location>
</feature>
<dbReference type="Pfam" id="PF07886">
    <property type="entry name" value="BA14K"/>
    <property type="match status" value="2"/>
</dbReference>
<evidence type="ECO:0000256" key="2">
    <source>
        <dbReference type="ARBA" id="ARBA00010270"/>
    </source>
</evidence>
<evidence type="ECO:0000313" key="9">
    <source>
        <dbReference type="EMBL" id="MBP0439523.1"/>
    </source>
</evidence>
<keyword evidence="4" id="KW-0472">Membrane</keyword>
<evidence type="ECO:0000256" key="6">
    <source>
        <dbReference type="ARBA" id="ARBA00025321"/>
    </source>
</evidence>
<feature type="region of interest" description="Disordered" evidence="7">
    <location>
        <begin position="65"/>
        <end position="86"/>
    </location>
</feature>
<dbReference type="GO" id="GO:0030246">
    <property type="term" value="F:carbohydrate binding"/>
    <property type="evidence" value="ECO:0007669"/>
    <property type="project" value="UniProtKB-KW"/>
</dbReference>
<keyword evidence="4" id="KW-1003">Cell membrane</keyword>
<comment type="subcellular location">
    <subcellularLocation>
        <location evidence="1">Membrane</location>
        <topology evidence="1">Single-pass membrane protein</topology>
    </subcellularLocation>
</comment>
<dbReference type="AlphaFoldDB" id="A0A8J7QZA2"/>
<comment type="caution">
    <text evidence="9">The sequence shown here is derived from an EMBL/GenBank/DDBJ whole genome shotgun (WGS) entry which is preliminary data.</text>
</comment>
<organism evidence="9 10">
    <name type="scientific">Tianweitania sediminis</name>
    <dbReference type="NCBI Taxonomy" id="1502156"/>
    <lineage>
        <taxon>Bacteria</taxon>
        <taxon>Pseudomonadati</taxon>
        <taxon>Pseudomonadota</taxon>
        <taxon>Alphaproteobacteria</taxon>
        <taxon>Hyphomicrobiales</taxon>
        <taxon>Phyllobacteriaceae</taxon>
        <taxon>Tianweitania</taxon>
    </lineage>
</organism>
<comment type="similarity">
    <text evidence="2">Belongs to the BA14k family.</text>
</comment>
<keyword evidence="5" id="KW-0430">Lectin</keyword>
<reference evidence="9" key="1">
    <citation type="submission" date="2021-03" db="EMBL/GenBank/DDBJ databases">
        <title>Genome sequencing and assembly of Tianweitania sediminis.</title>
        <authorList>
            <person name="Chhetri G."/>
        </authorList>
    </citation>
    <scope>NUCLEOTIDE SEQUENCE</scope>
    <source>
        <strain evidence="9">Z8</strain>
    </source>
</reference>
<dbReference type="InterPro" id="IPR012413">
    <property type="entry name" value="BA14K"/>
</dbReference>
<sequence length="218" mass="23650">MKPLMMILGGFCLTAGTFTAGAVAATALLAAKPVETHSFDAGATGLWTSQPVRVDREDPTLQRATATEQQLASLPPAKERSDASERNNHAIDDMVTSALPVAEEPTVDERLLAAHLDWCSSRYRSFSPSDNTYRPYSGGKQQCVSPHLSEAAPRLSASIEPAHEEEAVFQQASFATSASGTATLSQAHIRDCSQRYRSYRIEDNTYQPYGGGPRRQCD</sequence>
<evidence type="ECO:0000256" key="7">
    <source>
        <dbReference type="SAM" id="MobiDB-lite"/>
    </source>
</evidence>
<name>A0A8J7QZA2_9HYPH</name>
<proteinExistence type="inferred from homology"/>
<evidence type="ECO:0000256" key="1">
    <source>
        <dbReference type="ARBA" id="ARBA00004167"/>
    </source>
</evidence>
<protein>
    <recommendedName>
        <fullName evidence="3">Lectin-like protein BA14k</fullName>
    </recommendedName>
</protein>
<accession>A0A8J7QZA2</accession>
<evidence type="ECO:0000256" key="5">
    <source>
        <dbReference type="ARBA" id="ARBA00022734"/>
    </source>
</evidence>
<comment type="function">
    <text evidence="6">Has immunoglobulin-binding and hemagglutination properties, and can bind to mannose. Essential for virulence. May be involved in LPS biosynthesis or polysaccharide transport.</text>
</comment>